<evidence type="ECO:0000313" key="2">
    <source>
        <dbReference type="Proteomes" id="UP000652219"/>
    </source>
</evidence>
<protein>
    <submittedName>
        <fullName evidence="1">Uncharacterized protein</fullName>
    </submittedName>
</protein>
<gene>
    <name evidence="1" type="ORF">CSOJ01_12674</name>
</gene>
<organism evidence="1 2">
    <name type="scientific">Colletotrichum sojae</name>
    <dbReference type="NCBI Taxonomy" id="2175907"/>
    <lineage>
        <taxon>Eukaryota</taxon>
        <taxon>Fungi</taxon>
        <taxon>Dikarya</taxon>
        <taxon>Ascomycota</taxon>
        <taxon>Pezizomycotina</taxon>
        <taxon>Sordariomycetes</taxon>
        <taxon>Hypocreomycetidae</taxon>
        <taxon>Glomerellales</taxon>
        <taxon>Glomerellaceae</taxon>
        <taxon>Colletotrichum</taxon>
        <taxon>Colletotrichum orchidearum species complex</taxon>
    </lineage>
</organism>
<name>A0A8H6MM22_9PEZI</name>
<keyword evidence="2" id="KW-1185">Reference proteome</keyword>
<dbReference type="EMBL" id="WIGN01000334">
    <property type="protein sequence ID" value="KAF6798750.1"/>
    <property type="molecule type" value="Genomic_DNA"/>
</dbReference>
<proteinExistence type="predicted"/>
<dbReference type="Proteomes" id="UP000652219">
    <property type="component" value="Unassembled WGS sequence"/>
</dbReference>
<comment type="caution">
    <text evidence="1">The sequence shown here is derived from an EMBL/GenBank/DDBJ whole genome shotgun (WGS) entry which is preliminary data.</text>
</comment>
<sequence>MGRAAWNAAEASMAWQHGSWGRGQGQGGLELELDIGCCCVPLLCRMQCVPVPAGLVSRTTRGTAFAFPWPCLRTFGPVSKNDLVPDERSTDLLTLEQGWAQAEAAMAG</sequence>
<evidence type="ECO:0000313" key="1">
    <source>
        <dbReference type="EMBL" id="KAF6798750.1"/>
    </source>
</evidence>
<accession>A0A8H6MM22</accession>
<reference evidence="1 2" key="1">
    <citation type="journal article" date="2020" name="Phytopathology">
        <title>Genome Sequence Resources of Colletotrichum truncatum, C. plurivorum, C. musicola, and C. sojae: Four Species Pathogenic to Soybean (Glycine max).</title>
        <authorList>
            <person name="Rogerio F."/>
            <person name="Boufleur T.R."/>
            <person name="Ciampi-Guillardi M."/>
            <person name="Sukno S.A."/>
            <person name="Thon M.R."/>
            <person name="Massola Junior N.S."/>
            <person name="Baroncelli R."/>
        </authorList>
    </citation>
    <scope>NUCLEOTIDE SEQUENCE [LARGE SCALE GENOMIC DNA]</scope>
    <source>
        <strain evidence="1 2">LFN0009</strain>
    </source>
</reference>
<dbReference type="AlphaFoldDB" id="A0A8H6MM22"/>